<dbReference type="FunFam" id="3.20.20.80:FF:000025">
    <property type="entry name" value="Alpha-L-arabinofuranosidase 1"/>
    <property type="match status" value="1"/>
</dbReference>
<dbReference type="InterPro" id="IPR017853">
    <property type="entry name" value="GH"/>
</dbReference>
<keyword evidence="9" id="KW-0325">Glycoprotein</keyword>
<dbReference type="InterPro" id="IPR055235">
    <property type="entry name" value="ASD1_cat"/>
</dbReference>
<dbReference type="Pfam" id="PF06964">
    <property type="entry name" value="Alpha-L-AF_C"/>
    <property type="match status" value="1"/>
</dbReference>
<evidence type="ECO:0000256" key="5">
    <source>
        <dbReference type="ARBA" id="ARBA00022525"/>
    </source>
</evidence>
<dbReference type="EC" id="3.2.1.55" evidence="4"/>
<organism evidence="13 14">
    <name type="scientific">Turnera subulata</name>
    <dbReference type="NCBI Taxonomy" id="218843"/>
    <lineage>
        <taxon>Eukaryota</taxon>
        <taxon>Viridiplantae</taxon>
        <taxon>Streptophyta</taxon>
        <taxon>Embryophyta</taxon>
        <taxon>Tracheophyta</taxon>
        <taxon>Spermatophyta</taxon>
        <taxon>Magnoliopsida</taxon>
        <taxon>eudicotyledons</taxon>
        <taxon>Gunneridae</taxon>
        <taxon>Pentapetalae</taxon>
        <taxon>rosids</taxon>
        <taxon>fabids</taxon>
        <taxon>Malpighiales</taxon>
        <taxon>Passifloraceae</taxon>
        <taxon>Turnera</taxon>
    </lineage>
</organism>
<keyword evidence="7 11" id="KW-0732">Signal</keyword>
<evidence type="ECO:0000313" key="13">
    <source>
        <dbReference type="EMBL" id="KAJ4848105.1"/>
    </source>
</evidence>
<dbReference type="Gene3D" id="3.20.20.80">
    <property type="entry name" value="Glycosidases"/>
    <property type="match status" value="1"/>
</dbReference>
<dbReference type="SUPFAM" id="SSF51445">
    <property type="entry name" value="(Trans)glycosidases"/>
    <property type="match status" value="1"/>
</dbReference>
<dbReference type="PANTHER" id="PTHR31776">
    <property type="entry name" value="ALPHA-L-ARABINOFURANOSIDASE 1"/>
    <property type="match status" value="1"/>
</dbReference>
<evidence type="ECO:0000259" key="12">
    <source>
        <dbReference type="SMART" id="SM00813"/>
    </source>
</evidence>
<evidence type="ECO:0000256" key="3">
    <source>
        <dbReference type="ARBA" id="ARBA00007186"/>
    </source>
</evidence>
<dbReference type="FunFam" id="2.60.120.260:FF:000063">
    <property type="entry name" value="Putative alpha-L-arabinofuranosidase family protein"/>
    <property type="match status" value="1"/>
</dbReference>
<comment type="subcellular location">
    <subcellularLocation>
        <location evidence="2">Secreted</location>
        <location evidence="2">Extracellular space</location>
        <location evidence="2">Extracellular matrix</location>
    </subcellularLocation>
</comment>
<keyword evidence="6" id="KW-0272">Extracellular matrix</keyword>
<accession>A0A9Q0GFI3</accession>
<dbReference type="PANTHER" id="PTHR31776:SF0">
    <property type="entry name" value="ALPHA-L-ARABINOFURANOSIDASE 1"/>
    <property type="match status" value="1"/>
</dbReference>
<dbReference type="SMART" id="SM00813">
    <property type="entry name" value="Alpha-L-AF_C"/>
    <property type="match status" value="1"/>
</dbReference>
<dbReference type="Pfam" id="PF22848">
    <property type="entry name" value="ASD1_dom"/>
    <property type="match status" value="1"/>
</dbReference>
<evidence type="ECO:0000256" key="6">
    <source>
        <dbReference type="ARBA" id="ARBA00022530"/>
    </source>
</evidence>
<proteinExistence type="inferred from homology"/>
<comment type="catalytic activity">
    <reaction evidence="1">
        <text>Hydrolysis of terminal non-reducing alpha-L-arabinofuranoside residues in alpha-L-arabinosides.</text>
        <dbReference type="EC" id="3.2.1.55"/>
    </reaction>
</comment>
<evidence type="ECO:0000256" key="11">
    <source>
        <dbReference type="SAM" id="SignalP"/>
    </source>
</evidence>
<evidence type="ECO:0000256" key="2">
    <source>
        <dbReference type="ARBA" id="ARBA00004498"/>
    </source>
</evidence>
<name>A0A9Q0GFI3_9ROSI</name>
<dbReference type="InterPro" id="IPR013780">
    <property type="entry name" value="Glyco_hydro_b"/>
</dbReference>
<evidence type="ECO:0000256" key="1">
    <source>
        <dbReference type="ARBA" id="ARBA00001462"/>
    </source>
</evidence>
<reference evidence="13" key="2">
    <citation type="journal article" date="2023" name="Plants (Basel)">
        <title>Annotation of the Turnera subulata (Passifloraceae) Draft Genome Reveals the S-Locus Evolved after the Divergence of Turneroideae from Passifloroideae in a Stepwise Manner.</title>
        <authorList>
            <person name="Henning P.M."/>
            <person name="Roalson E.H."/>
            <person name="Mir W."/>
            <person name="McCubbin A.G."/>
            <person name="Shore J.S."/>
        </authorList>
    </citation>
    <scope>NUCLEOTIDE SEQUENCE</scope>
    <source>
        <strain evidence="13">F60SS</strain>
    </source>
</reference>
<gene>
    <name evidence="13" type="primary">ASD1</name>
    <name evidence="13" type="ORF">Tsubulata_023527</name>
</gene>
<feature type="signal peptide" evidence="11">
    <location>
        <begin position="1"/>
        <end position="26"/>
    </location>
</feature>
<sequence>MGSSKATRFLLLHFFVAFYFMHQFSAAGTGVDAQQTAQLQVNASVGRPIPETLFGIFFEEINHAGAGGLWAELVSNRGFEAGGQNVPSNIDPWSIIGDQSSIIVSTDRSSCFERNKIALRMEVLCDSKGSNLCPSSGVGISNPGFWGMNIEQGKTYKVVLYVRSFGSINVTVSLTSSNGLQTLAAANIIASDVSNWTKAEVLLEAKGTNHNSRLQLTTSNKGVIWFDQVSAMPLDSYKGHGFRSELVEMLENIKPQFIRFPGGCFVEGEWLRNAFRWKESIGPWEERPGHFGDVWMYWTDDGIGYFEFLQLAEDIGARPVWVFNNGISHQDQVDTSSILPFVQEALDGIEFARGASDSTWGSVRAAMGHPEPFDLKYVAVGNEDCGKKNYRGMHTLVNHGEGNYLKFYDAIKRAYPDIKIISNCDGSSSPLDHPADYYDYHVYTSANDMFARAHKFDRTSRNGPKAFVSEYAVTGKDAGTGSLLAALAEAGFLIGLEKNSDIVEMASYAPLFVNSNDRRWNPDAIVFNSAQQYGTPSYWVQQFFRESSGATLLSSTLQTNSSSLIASAVKWKNAADGNSYIKIKIVNFGSSKVNLKVVVDGLGLNSIQLSGSTKTVLTSANLMDENSFNDPKKVFPAQSLLENADKEMDVVLSPYSVSSFDLATASNDIIRLPEKDSSSRSSF</sequence>
<feature type="chain" id="PRO_5040333954" description="non-reducing end alpha-L-arabinofuranosidase" evidence="11">
    <location>
        <begin position="27"/>
        <end position="683"/>
    </location>
</feature>
<evidence type="ECO:0000256" key="7">
    <source>
        <dbReference type="ARBA" id="ARBA00022729"/>
    </source>
</evidence>
<evidence type="ECO:0000256" key="8">
    <source>
        <dbReference type="ARBA" id="ARBA00022801"/>
    </source>
</evidence>
<feature type="domain" description="Alpha-L-arabinofuranosidase C-terminal" evidence="12">
    <location>
        <begin position="469"/>
        <end position="656"/>
    </location>
</feature>
<dbReference type="Gene3D" id="2.60.40.1180">
    <property type="entry name" value="Golgi alpha-mannosidase II"/>
    <property type="match status" value="1"/>
</dbReference>
<dbReference type="OrthoDB" id="406864at2759"/>
<dbReference type="Gene3D" id="2.60.120.260">
    <property type="entry name" value="Galactose-binding domain-like"/>
    <property type="match status" value="1"/>
</dbReference>
<reference evidence="13" key="1">
    <citation type="submission" date="2022-02" db="EMBL/GenBank/DDBJ databases">
        <authorList>
            <person name="Henning P.M."/>
            <person name="McCubbin A.G."/>
            <person name="Shore J.S."/>
        </authorList>
    </citation>
    <scope>NUCLEOTIDE SEQUENCE</scope>
    <source>
        <strain evidence="13">F60SS</strain>
        <tissue evidence="13">Leaves</tissue>
    </source>
</reference>
<dbReference type="Proteomes" id="UP001141552">
    <property type="component" value="Unassembled WGS sequence"/>
</dbReference>
<dbReference type="InterPro" id="IPR051563">
    <property type="entry name" value="Glycosyl_Hydrolase_51"/>
</dbReference>
<dbReference type="InterPro" id="IPR010720">
    <property type="entry name" value="Alpha-L-AF_C"/>
</dbReference>
<evidence type="ECO:0000256" key="10">
    <source>
        <dbReference type="ARBA" id="ARBA00082101"/>
    </source>
</evidence>
<protein>
    <recommendedName>
        <fullName evidence="4">non-reducing end alpha-L-arabinofuranosidase</fullName>
        <ecNumber evidence="4">3.2.1.55</ecNumber>
    </recommendedName>
    <alternativeName>
        <fullName evidence="10">Beta-D-xylosidase</fullName>
    </alternativeName>
</protein>
<keyword evidence="5" id="KW-0964">Secreted</keyword>
<evidence type="ECO:0000256" key="9">
    <source>
        <dbReference type="ARBA" id="ARBA00023180"/>
    </source>
</evidence>
<dbReference type="FunFam" id="2.60.40.1180:FF:000011">
    <property type="entry name" value="Alpha-L-arabinofuranosidase 1"/>
    <property type="match status" value="1"/>
</dbReference>
<keyword evidence="14" id="KW-1185">Reference proteome</keyword>
<dbReference type="GO" id="GO:0046556">
    <property type="term" value="F:alpha-L-arabinofuranosidase activity"/>
    <property type="evidence" value="ECO:0007669"/>
    <property type="project" value="UniProtKB-EC"/>
</dbReference>
<evidence type="ECO:0000313" key="14">
    <source>
        <dbReference type="Proteomes" id="UP001141552"/>
    </source>
</evidence>
<dbReference type="EMBL" id="JAKUCV010001000">
    <property type="protein sequence ID" value="KAJ4848105.1"/>
    <property type="molecule type" value="Genomic_DNA"/>
</dbReference>
<dbReference type="AlphaFoldDB" id="A0A9Q0GFI3"/>
<evidence type="ECO:0000256" key="4">
    <source>
        <dbReference type="ARBA" id="ARBA00012670"/>
    </source>
</evidence>
<keyword evidence="8" id="KW-0378">Hydrolase</keyword>
<dbReference type="GO" id="GO:0046373">
    <property type="term" value="P:L-arabinose metabolic process"/>
    <property type="evidence" value="ECO:0007669"/>
    <property type="project" value="InterPro"/>
</dbReference>
<comment type="caution">
    <text evidence="13">The sequence shown here is derived from an EMBL/GenBank/DDBJ whole genome shotgun (WGS) entry which is preliminary data.</text>
</comment>
<comment type="similarity">
    <text evidence="3">Belongs to the glycosyl hydrolase 51 family.</text>
</comment>